<proteinExistence type="predicted"/>
<keyword evidence="3" id="KW-1185">Reference proteome</keyword>
<dbReference type="EMBL" id="VSRR010014635">
    <property type="protein sequence ID" value="MPC57259.1"/>
    <property type="molecule type" value="Genomic_DNA"/>
</dbReference>
<comment type="caution">
    <text evidence="2">The sequence shown here is derived from an EMBL/GenBank/DDBJ whole genome shotgun (WGS) entry which is preliminary data.</text>
</comment>
<name>A0A5B7GI64_PORTR</name>
<evidence type="ECO:0000313" key="3">
    <source>
        <dbReference type="Proteomes" id="UP000324222"/>
    </source>
</evidence>
<evidence type="ECO:0000256" key="1">
    <source>
        <dbReference type="SAM" id="MobiDB-lite"/>
    </source>
</evidence>
<dbReference type="AlphaFoldDB" id="A0A5B7GI64"/>
<sequence length="77" mass="8320">MKESYTPHLLPLAPPLPPAAAASVTPAAHNSSPPTRKQLPRVRRPNLHLDRGQDSNPWRPLGPQSTHGSTVPHPSKT</sequence>
<evidence type="ECO:0000313" key="2">
    <source>
        <dbReference type="EMBL" id="MPC57259.1"/>
    </source>
</evidence>
<gene>
    <name evidence="2" type="ORF">E2C01_051237</name>
</gene>
<reference evidence="2 3" key="1">
    <citation type="submission" date="2019-05" db="EMBL/GenBank/DDBJ databases">
        <title>Another draft genome of Portunus trituberculatus and its Hox gene families provides insights of decapod evolution.</title>
        <authorList>
            <person name="Jeong J.-H."/>
            <person name="Song I."/>
            <person name="Kim S."/>
            <person name="Choi T."/>
            <person name="Kim D."/>
            <person name="Ryu S."/>
            <person name="Kim W."/>
        </authorList>
    </citation>
    <scope>NUCLEOTIDE SEQUENCE [LARGE SCALE GENOMIC DNA]</scope>
    <source>
        <tissue evidence="2">Muscle</tissue>
    </source>
</reference>
<protein>
    <submittedName>
        <fullName evidence="2">Uncharacterized protein</fullName>
    </submittedName>
</protein>
<organism evidence="2 3">
    <name type="scientific">Portunus trituberculatus</name>
    <name type="common">Swimming crab</name>
    <name type="synonym">Neptunus trituberculatus</name>
    <dbReference type="NCBI Taxonomy" id="210409"/>
    <lineage>
        <taxon>Eukaryota</taxon>
        <taxon>Metazoa</taxon>
        <taxon>Ecdysozoa</taxon>
        <taxon>Arthropoda</taxon>
        <taxon>Crustacea</taxon>
        <taxon>Multicrustacea</taxon>
        <taxon>Malacostraca</taxon>
        <taxon>Eumalacostraca</taxon>
        <taxon>Eucarida</taxon>
        <taxon>Decapoda</taxon>
        <taxon>Pleocyemata</taxon>
        <taxon>Brachyura</taxon>
        <taxon>Eubrachyura</taxon>
        <taxon>Portunoidea</taxon>
        <taxon>Portunidae</taxon>
        <taxon>Portuninae</taxon>
        <taxon>Portunus</taxon>
    </lineage>
</organism>
<feature type="compositionally biased region" description="Low complexity" evidence="1">
    <location>
        <begin position="19"/>
        <end position="28"/>
    </location>
</feature>
<accession>A0A5B7GI64</accession>
<dbReference type="Proteomes" id="UP000324222">
    <property type="component" value="Unassembled WGS sequence"/>
</dbReference>
<feature type="region of interest" description="Disordered" evidence="1">
    <location>
        <begin position="1"/>
        <end position="77"/>
    </location>
</feature>